<accession>A0AAV6PYE9</accession>
<protein>
    <submittedName>
        <fullName evidence="2">Uncharacterized protein</fullName>
    </submittedName>
</protein>
<keyword evidence="3" id="KW-1185">Reference proteome</keyword>
<evidence type="ECO:0000313" key="2">
    <source>
        <dbReference type="EMBL" id="KAG7479663.1"/>
    </source>
</evidence>
<dbReference type="Proteomes" id="UP000693946">
    <property type="component" value="Linkage Group LG8"/>
</dbReference>
<reference evidence="2 3" key="1">
    <citation type="journal article" date="2021" name="Sci. Rep.">
        <title>Chromosome anchoring in Senegalese sole (Solea senegalensis) reveals sex-associated markers and genome rearrangements in flatfish.</title>
        <authorList>
            <person name="Guerrero-Cozar I."/>
            <person name="Gomez-Garrido J."/>
            <person name="Berbel C."/>
            <person name="Martinez-Blanch J.F."/>
            <person name="Alioto T."/>
            <person name="Claros M.G."/>
            <person name="Gagnaire P.A."/>
            <person name="Manchado M."/>
        </authorList>
    </citation>
    <scope>NUCLEOTIDE SEQUENCE [LARGE SCALE GENOMIC DNA]</scope>
    <source>
        <strain evidence="2">Sse05_10M</strain>
    </source>
</reference>
<organism evidence="2 3">
    <name type="scientific">Solea senegalensis</name>
    <name type="common">Senegalese sole</name>
    <dbReference type="NCBI Taxonomy" id="28829"/>
    <lineage>
        <taxon>Eukaryota</taxon>
        <taxon>Metazoa</taxon>
        <taxon>Chordata</taxon>
        <taxon>Craniata</taxon>
        <taxon>Vertebrata</taxon>
        <taxon>Euteleostomi</taxon>
        <taxon>Actinopterygii</taxon>
        <taxon>Neopterygii</taxon>
        <taxon>Teleostei</taxon>
        <taxon>Neoteleostei</taxon>
        <taxon>Acanthomorphata</taxon>
        <taxon>Carangaria</taxon>
        <taxon>Pleuronectiformes</taxon>
        <taxon>Pleuronectoidei</taxon>
        <taxon>Soleidae</taxon>
        <taxon>Solea</taxon>
    </lineage>
</organism>
<name>A0AAV6PYE9_SOLSE</name>
<sequence>MMTSRRRSSSRARLKLRRCLSEQLRSSTSKAWDFLWRNVRERRVAGQCPRRRSTVAPLQGRTVDGSLSTTTRREN</sequence>
<feature type="region of interest" description="Disordered" evidence="1">
    <location>
        <begin position="48"/>
        <end position="75"/>
    </location>
</feature>
<evidence type="ECO:0000256" key="1">
    <source>
        <dbReference type="SAM" id="MobiDB-lite"/>
    </source>
</evidence>
<gene>
    <name evidence="2" type="ORF">JOB18_031671</name>
</gene>
<evidence type="ECO:0000313" key="3">
    <source>
        <dbReference type="Proteomes" id="UP000693946"/>
    </source>
</evidence>
<comment type="caution">
    <text evidence="2">The sequence shown here is derived from an EMBL/GenBank/DDBJ whole genome shotgun (WGS) entry which is preliminary data.</text>
</comment>
<feature type="compositionally biased region" description="Polar residues" evidence="1">
    <location>
        <begin position="65"/>
        <end position="75"/>
    </location>
</feature>
<dbReference type="AlphaFoldDB" id="A0AAV6PYE9"/>
<proteinExistence type="predicted"/>
<dbReference type="EMBL" id="JAGKHQ010000020">
    <property type="protein sequence ID" value="KAG7479663.1"/>
    <property type="molecule type" value="Genomic_DNA"/>
</dbReference>